<dbReference type="Pfam" id="PF19631">
    <property type="entry name" value="Trypco2"/>
    <property type="match status" value="1"/>
</dbReference>
<gene>
    <name evidence="2" type="ORF">ACFO9E_18355</name>
</gene>
<keyword evidence="3" id="KW-1185">Reference proteome</keyword>
<name>A0ABV9G6S6_9ACTN</name>
<dbReference type="Proteomes" id="UP001595993">
    <property type="component" value="Unassembled WGS sequence"/>
</dbReference>
<evidence type="ECO:0000313" key="3">
    <source>
        <dbReference type="Proteomes" id="UP001595993"/>
    </source>
</evidence>
<dbReference type="RefSeq" id="WP_381196934.1">
    <property type="nucleotide sequence ID" value="NZ_JBHSFE010000014.1"/>
</dbReference>
<protein>
    <submittedName>
        <fullName evidence="2">Trypco2 family protein</fullName>
    </submittedName>
</protein>
<organism evidence="2 3">
    <name type="scientific">Streptomyces maoxianensis</name>
    <dbReference type="NCBI Taxonomy" id="1459942"/>
    <lineage>
        <taxon>Bacteria</taxon>
        <taxon>Bacillati</taxon>
        <taxon>Actinomycetota</taxon>
        <taxon>Actinomycetes</taxon>
        <taxon>Kitasatosporales</taxon>
        <taxon>Streptomycetaceae</taxon>
        <taxon>Streptomyces</taxon>
    </lineage>
</organism>
<accession>A0ABV9G6S6</accession>
<reference evidence="3" key="1">
    <citation type="journal article" date="2019" name="Int. J. Syst. Evol. Microbiol.">
        <title>The Global Catalogue of Microorganisms (GCM) 10K type strain sequencing project: providing services to taxonomists for standard genome sequencing and annotation.</title>
        <authorList>
            <consortium name="The Broad Institute Genomics Platform"/>
            <consortium name="The Broad Institute Genome Sequencing Center for Infectious Disease"/>
            <person name="Wu L."/>
            <person name="Ma J."/>
        </authorList>
    </citation>
    <scope>NUCLEOTIDE SEQUENCE [LARGE SCALE GENOMIC DNA]</scope>
    <source>
        <strain evidence="3">CGMCC 4.7139</strain>
    </source>
</reference>
<sequence>MERVGLKEAIQAAYEQLHAAVTEIPLRDGLDFRYESIELELNVEVDEATEHQGDVKFWVVGGGGKKARANRSTHLVKVAITPLWRVMEEANARGVQLSDRELRIGSGALRNRASRDLRLSDGEE</sequence>
<proteinExistence type="predicted"/>
<evidence type="ECO:0000259" key="1">
    <source>
        <dbReference type="Pfam" id="PF19631"/>
    </source>
</evidence>
<feature type="domain" description="Trypsin-co-occurring" evidence="1">
    <location>
        <begin position="4"/>
        <end position="82"/>
    </location>
</feature>
<evidence type="ECO:0000313" key="2">
    <source>
        <dbReference type="EMBL" id="MFC4609762.1"/>
    </source>
</evidence>
<comment type="caution">
    <text evidence="2">The sequence shown here is derived from an EMBL/GenBank/DDBJ whole genome shotgun (WGS) entry which is preliminary data.</text>
</comment>
<dbReference type="EMBL" id="JBHSFE010000014">
    <property type="protein sequence ID" value="MFC4609762.1"/>
    <property type="molecule type" value="Genomic_DNA"/>
</dbReference>
<dbReference type="InterPro" id="IPR045608">
    <property type="entry name" value="Trypco2"/>
</dbReference>